<feature type="domain" description="FAD-binding" evidence="7">
    <location>
        <begin position="2"/>
        <end position="336"/>
    </location>
</feature>
<comment type="similarity">
    <text evidence="3">Belongs to the paxM FAD-dependent monooxygenase family.</text>
</comment>
<keyword evidence="9" id="KW-1185">Reference proteome</keyword>
<dbReference type="InterPro" id="IPR002938">
    <property type="entry name" value="FAD-bd"/>
</dbReference>
<comment type="cofactor">
    <cofactor evidence="1">
        <name>FAD</name>
        <dbReference type="ChEBI" id="CHEBI:57692"/>
    </cofactor>
</comment>
<dbReference type="PANTHER" id="PTHR47356">
    <property type="entry name" value="FAD-DEPENDENT MONOOXYGENASE ASQG-RELATED"/>
    <property type="match status" value="1"/>
</dbReference>
<evidence type="ECO:0000256" key="2">
    <source>
        <dbReference type="ARBA" id="ARBA00005179"/>
    </source>
</evidence>
<dbReference type="Proteomes" id="UP000294003">
    <property type="component" value="Unassembled WGS sequence"/>
</dbReference>
<dbReference type="EMBL" id="QJNS01000006">
    <property type="protein sequence ID" value="RYO94926.1"/>
    <property type="molecule type" value="Genomic_DNA"/>
</dbReference>
<proteinExistence type="inferred from homology"/>
<accession>A0ABY0HKW8</accession>
<evidence type="ECO:0000256" key="1">
    <source>
        <dbReference type="ARBA" id="ARBA00001974"/>
    </source>
</evidence>
<evidence type="ECO:0000256" key="6">
    <source>
        <dbReference type="ARBA" id="ARBA00023002"/>
    </source>
</evidence>
<evidence type="ECO:0000313" key="8">
    <source>
        <dbReference type="EMBL" id="RYO94926.1"/>
    </source>
</evidence>
<evidence type="ECO:0000259" key="7">
    <source>
        <dbReference type="Pfam" id="PF01494"/>
    </source>
</evidence>
<evidence type="ECO:0000256" key="5">
    <source>
        <dbReference type="ARBA" id="ARBA00022827"/>
    </source>
</evidence>
<dbReference type="PRINTS" id="PR00420">
    <property type="entry name" value="RNGMNOXGNASE"/>
</dbReference>
<comment type="caution">
    <text evidence="8">The sequence shown here is derived from an EMBL/GenBank/DDBJ whole genome shotgun (WGS) entry which is preliminary data.</text>
</comment>
<dbReference type="PANTHER" id="PTHR47356:SF2">
    <property type="entry name" value="FAD-BINDING DOMAIN-CONTAINING PROTEIN-RELATED"/>
    <property type="match status" value="1"/>
</dbReference>
<reference evidence="8 9" key="1">
    <citation type="submission" date="2018-06" db="EMBL/GenBank/DDBJ databases">
        <title>Complete Genomes of Monosporascus.</title>
        <authorList>
            <person name="Robinson A.J."/>
            <person name="Natvig D.O."/>
        </authorList>
    </citation>
    <scope>NUCLEOTIDE SEQUENCE [LARGE SCALE GENOMIC DNA]</scope>
    <source>
        <strain evidence="8 9">CBS 609.92</strain>
    </source>
</reference>
<gene>
    <name evidence="8" type="ORF">DL762_000360</name>
</gene>
<dbReference type="Pfam" id="PF01494">
    <property type="entry name" value="FAD_binding_3"/>
    <property type="match status" value="1"/>
</dbReference>
<dbReference type="SUPFAM" id="SSF51905">
    <property type="entry name" value="FAD/NAD(P)-binding domain"/>
    <property type="match status" value="1"/>
</dbReference>
<dbReference type="Gene3D" id="3.50.50.60">
    <property type="entry name" value="FAD/NAD(P)-binding domain"/>
    <property type="match status" value="1"/>
</dbReference>
<protein>
    <recommendedName>
        <fullName evidence="7">FAD-binding domain-containing protein</fullName>
    </recommendedName>
</protein>
<comment type="pathway">
    <text evidence="2">Secondary metabolite biosynthesis.</text>
</comment>
<organism evidence="8 9">
    <name type="scientific">Monosporascus cannonballus</name>
    <dbReference type="NCBI Taxonomy" id="155416"/>
    <lineage>
        <taxon>Eukaryota</taxon>
        <taxon>Fungi</taxon>
        <taxon>Dikarya</taxon>
        <taxon>Ascomycota</taxon>
        <taxon>Pezizomycotina</taxon>
        <taxon>Sordariomycetes</taxon>
        <taxon>Xylariomycetidae</taxon>
        <taxon>Xylariales</taxon>
        <taxon>Xylariales incertae sedis</taxon>
        <taxon>Monosporascus</taxon>
    </lineage>
</organism>
<name>A0ABY0HKW8_9PEZI</name>
<keyword evidence="6" id="KW-0560">Oxidoreductase</keyword>
<keyword evidence="4" id="KW-0285">Flavoprotein</keyword>
<dbReference type="InterPro" id="IPR036188">
    <property type="entry name" value="FAD/NAD-bd_sf"/>
</dbReference>
<keyword evidence="5" id="KW-0274">FAD</keyword>
<evidence type="ECO:0000256" key="3">
    <source>
        <dbReference type="ARBA" id="ARBA00007992"/>
    </source>
</evidence>
<sequence>MLAKADIDFLILERHPAIVAESGAAITLWPHGSRVLDSLELFESAEGNYEALYKIVRMSLNGTVRREVPIFHWLKEQHGYPCMMFQRTRLTKLLYDGLGPENHSKVRAGVAVEDVKTETDGVRVWLSDGSVETGSILVGADGVHSTTRRIMEKLADKGAAATSDNHGSSSASFTEEPPLTTFECLYGSASPDLIPRLSIEKGAFYETHGKDTCTQFMSWDGGITFGLFRRVQGQPTPIRHSFSAEETEAYKAAFADVHLAPGVKAREVLYAEPGLLGWTRLVQQPEGMARRWHHGRIVLVGDAALQITSVAGLGFNAGLQSAVLLANGLRAVLPGIGTGAGPHPNPDLKTLTRVFAEYEEIRRKESVAVADISGKMMRGNTWESWSMWLITEHLIPRLLGDRKLIGVFGREMVSKGRTLDCGKKTVRSGSIPWAN</sequence>
<evidence type="ECO:0000313" key="9">
    <source>
        <dbReference type="Proteomes" id="UP000294003"/>
    </source>
</evidence>
<dbReference type="InterPro" id="IPR050562">
    <property type="entry name" value="FAD_mOase_fung"/>
</dbReference>
<evidence type="ECO:0000256" key="4">
    <source>
        <dbReference type="ARBA" id="ARBA00022630"/>
    </source>
</evidence>